<evidence type="ECO:0000313" key="8">
    <source>
        <dbReference type="Proteomes" id="UP000001176"/>
    </source>
</evidence>
<evidence type="ECO:0000256" key="3">
    <source>
        <dbReference type="ARBA" id="ARBA00023125"/>
    </source>
</evidence>
<feature type="domain" description="HTH lysR-type" evidence="6">
    <location>
        <begin position="31"/>
        <end position="88"/>
    </location>
</feature>
<dbReference type="Pfam" id="PF03466">
    <property type="entry name" value="LysR_substrate"/>
    <property type="match status" value="1"/>
</dbReference>
<feature type="compositionally biased region" description="Basic and acidic residues" evidence="5">
    <location>
        <begin position="13"/>
        <end position="26"/>
    </location>
</feature>
<evidence type="ECO:0000256" key="2">
    <source>
        <dbReference type="ARBA" id="ARBA00023015"/>
    </source>
</evidence>
<gene>
    <name evidence="7" type="ordered locus">GDI0269</name>
</gene>
<dbReference type="InterPro" id="IPR036390">
    <property type="entry name" value="WH_DNA-bd_sf"/>
</dbReference>
<evidence type="ECO:0000256" key="4">
    <source>
        <dbReference type="ARBA" id="ARBA00023163"/>
    </source>
</evidence>
<dbReference type="Gene3D" id="1.10.10.10">
    <property type="entry name" value="Winged helix-like DNA-binding domain superfamily/Winged helix DNA-binding domain"/>
    <property type="match status" value="1"/>
</dbReference>
<evidence type="ECO:0000259" key="6">
    <source>
        <dbReference type="PROSITE" id="PS50931"/>
    </source>
</evidence>
<dbReference type="EMBL" id="AM889285">
    <property type="protein sequence ID" value="CAP54212.1"/>
    <property type="molecule type" value="Genomic_DNA"/>
</dbReference>
<dbReference type="Gene3D" id="3.40.190.10">
    <property type="entry name" value="Periplasmic binding protein-like II"/>
    <property type="match status" value="2"/>
</dbReference>
<dbReference type="InterPro" id="IPR005119">
    <property type="entry name" value="LysR_subst-bd"/>
</dbReference>
<dbReference type="InterPro" id="IPR058163">
    <property type="entry name" value="LysR-type_TF_proteobact-type"/>
</dbReference>
<name>A9H2X2_GLUDA</name>
<evidence type="ECO:0000256" key="1">
    <source>
        <dbReference type="ARBA" id="ARBA00009437"/>
    </source>
</evidence>
<dbReference type="InterPro" id="IPR000847">
    <property type="entry name" value="LysR_HTH_N"/>
</dbReference>
<organism evidence="7 8">
    <name type="scientific">Gluconacetobacter diazotrophicus (strain ATCC 49037 / DSM 5601 / CCUG 37298 / CIP 103539 / LMG 7603 / PAl5)</name>
    <dbReference type="NCBI Taxonomy" id="272568"/>
    <lineage>
        <taxon>Bacteria</taxon>
        <taxon>Pseudomonadati</taxon>
        <taxon>Pseudomonadota</taxon>
        <taxon>Alphaproteobacteria</taxon>
        <taxon>Acetobacterales</taxon>
        <taxon>Acetobacteraceae</taxon>
        <taxon>Gluconacetobacter</taxon>
    </lineage>
</organism>
<dbReference type="GO" id="GO:0006351">
    <property type="term" value="P:DNA-templated transcription"/>
    <property type="evidence" value="ECO:0007669"/>
    <property type="project" value="TreeGrafter"/>
</dbReference>
<dbReference type="SUPFAM" id="SSF46785">
    <property type="entry name" value="Winged helix' DNA-binding domain"/>
    <property type="match status" value="1"/>
</dbReference>
<proteinExistence type="inferred from homology"/>
<sequence length="341" mass="37380">MVTKRHRYAHMVPRPEHPRLRSPMSDRRPLPPFAPLRAFDAFGRTGGIRRAATWLGVDHAVVSRQVRALEQWIGVPLLDRSPGQGQGTLNAAGRAYHARIAAALDEIASATEALRLGDASHLSVWCVPGFAFHWLVRRLGAFRAEHPEIDLVLRPTDARASFWSDGVDADIRYRLDGAPGGAPDGAYDTPGIRRVDLARPVVFPVASPDFIRRAGTIRTIGDLPALPLLAEEDSHEWLAWFARQGVAVPRITPAARLWHAHVVLAAAREGQGVALANPFLVADDLERGTLVRLGPPGAPFPGVEIGAYTLFVPETRRDRPALVRFSTWLSRTAGAFLPPER</sequence>
<dbReference type="GO" id="GO:0043565">
    <property type="term" value="F:sequence-specific DNA binding"/>
    <property type="evidence" value="ECO:0007669"/>
    <property type="project" value="TreeGrafter"/>
</dbReference>
<dbReference type="AlphaFoldDB" id="A9H2X2"/>
<evidence type="ECO:0000313" key="7">
    <source>
        <dbReference type="EMBL" id="CAP54212.1"/>
    </source>
</evidence>
<accession>A9H2X2</accession>
<keyword evidence="2" id="KW-0805">Transcription regulation</keyword>
<dbReference type="Proteomes" id="UP000001176">
    <property type="component" value="Chromosome"/>
</dbReference>
<evidence type="ECO:0000256" key="5">
    <source>
        <dbReference type="SAM" id="MobiDB-lite"/>
    </source>
</evidence>
<keyword evidence="8" id="KW-1185">Reference proteome</keyword>
<dbReference type="PROSITE" id="PS50931">
    <property type="entry name" value="HTH_LYSR"/>
    <property type="match status" value="1"/>
</dbReference>
<dbReference type="GO" id="GO:0003700">
    <property type="term" value="F:DNA-binding transcription factor activity"/>
    <property type="evidence" value="ECO:0007669"/>
    <property type="project" value="InterPro"/>
</dbReference>
<dbReference type="PANTHER" id="PTHR30537:SF79">
    <property type="entry name" value="TRANSCRIPTIONAL REGULATOR-RELATED"/>
    <property type="match status" value="1"/>
</dbReference>
<comment type="similarity">
    <text evidence="1">Belongs to the LysR transcriptional regulatory family.</text>
</comment>
<feature type="region of interest" description="Disordered" evidence="5">
    <location>
        <begin position="1"/>
        <end position="26"/>
    </location>
</feature>
<protein>
    <submittedName>
        <fullName evidence="7">Putative transcriptional regulator, LysR family</fullName>
    </submittedName>
</protein>
<dbReference type="PANTHER" id="PTHR30537">
    <property type="entry name" value="HTH-TYPE TRANSCRIPTIONAL REGULATOR"/>
    <property type="match status" value="1"/>
</dbReference>
<keyword evidence="4" id="KW-0804">Transcription</keyword>
<dbReference type="SUPFAM" id="SSF53850">
    <property type="entry name" value="Periplasmic binding protein-like II"/>
    <property type="match status" value="1"/>
</dbReference>
<keyword evidence="3" id="KW-0238">DNA-binding</keyword>
<dbReference type="Pfam" id="PF00126">
    <property type="entry name" value="HTH_1"/>
    <property type="match status" value="1"/>
</dbReference>
<dbReference type="KEGG" id="gdi:GDI0269"/>
<reference evidence="7 8" key="1">
    <citation type="journal article" date="2009" name="BMC Genomics">
        <title>Complete genome sequence of the sugarcane nitrogen-fixing endophyte Gluconacetobacter diazotrophicus Pal5.</title>
        <authorList>
            <person name="Bertalan M."/>
            <person name="Albano R."/>
            <person name="Padua V."/>
            <person name="Rouws L."/>
            <person name="Rojas C."/>
            <person name="Hemerly A."/>
            <person name="Teixeira K."/>
            <person name="Schwab S."/>
            <person name="Araujo J."/>
            <person name="Oliveira A."/>
            <person name="Franca L."/>
            <person name="Magalhaes V."/>
            <person name="Alqueres S."/>
            <person name="Cardoso A."/>
            <person name="Almeida W."/>
            <person name="Loureiro M.M."/>
            <person name="Nogueira E."/>
            <person name="Cidade D."/>
            <person name="Oliveira D."/>
            <person name="Simao T."/>
            <person name="Macedo J."/>
            <person name="Valadao A."/>
            <person name="Dreschsel M."/>
            <person name="Freitas F."/>
            <person name="Vidal M."/>
            <person name="Guedes H."/>
            <person name="Rodrigues E."/>
            <person name="Meneses C."/>
            <person name="Brioso P."/>
            <person name="Pozzer L."/>
            <person name="Figueiredo D."/>
            <person name="Montano H."/>
            <person name="Junior J."/>
            <person name="Filho G."/>
            <person name="Flores V."/>
            <person name="Ferreira B."/>
            <person name="Branco A."/>
            <person name="Gonzalez P."/>
            <person name="Guillobel H."/>
            <person name="Lemos M."/>
            <person name="Seibel L."/>
            <person name="Macedo J."/>
            <person name="Alves-Ferreira M."/>
            <person name="Sachetto-Martins G."/>
            <person name="Coelho A."/>
            <person name="Santos E."/>
            <person name="Amaral G."/>
            <person name="Neves A."/>
            <person name="Pacheco A.B."/>
            <person name="Carvalho D."/>
            <person name="Lery L."/>
            <person name="Bisch P."/>
            <person name="Rossle S.C."/>
            <person name="Urmenyi T."/>
            <person name="Kruger W.V."/>
            <person name="Martins O."/>
            <person name="Baldani J.I."/>
            <person name="Ferreira P.C."/>
        </authorList>
    </citation>
    <scope>NUCLEOTIDE SEQUENCE [LARGE SCALE GENOMIC DNA]</scope>
    <source>
        <strain evidence="8">ATCC 49037 / DSM 5601 / CCUG 37298 / CIP 103539 / LMG 7603 / PAl5</strain>
    </source>
</reference>
<dbReference type="InterPro" id="IPR036388">
    <property type="entry name" value="WH-like_DNA-bd_sf"/>
</dbReference>